<dbReference type="CDD" id="cd04647">
    <property type="entry name" value="LbH_MAT_like"/>
    <property type="match status" value="1"/>
</dbReference>
<dbReference type="SUPFAM" id="SSF51161">
    <property type="entry name" value="Trimeric LpxA-like enzymes"/>
    <property type="match status" value="1"/>
</dbReference>
<name>A0AAE3YIJ4_9MICC</name>
<dbReference type="GO" id="GO:0008374">
    <property type="term" value="F:O-acyltransferase activity"/>
    <property type="evidence" value="ECO:0007669"/>
    <property type="project" value="TreeGrafter"/>
</dbReference>
<reference evidence="3" key="1">
    <citation type="submission" date="2023-07" db="EMBL/GenBank/DDBJ databases">
        <title>Sequencing the genomes of 1000 actinobacteria strains.</title>
        <authorList>
            <person name="Klenk H.-P."/>
        </authorList>
    </citation>
    <scope>NUCLEOTIDE SEQUENCE</scope>
    <source>
        <strain evidence="3">DSM 13988</strain>
    </source>
</reference>
<comment type="similarity">
    <text evidence="1">Belongs to the transferase hexapeptide repeat family.</text>
</comment>
<dbReference type="PANTHER" id="PTHR23416">
    <property type="entry name" value="SIALIC ACID SYNTHASE-RELATED"/>
    <property type="match status" value="1"/>
</dbReference>
<gene>
    <name evidence="3" type="ORF">J2S35_001528</name>
</gene>
<protein>
    <submittedName>
        <fullName evidence="3">Acetyltransferase-like isoleucine patch superfamily enzyme</fullName>
    </submittedName>
</protein>
<evidence type="ECO:0000256" key="1">
    <source>
        <dbReference type="ARBA" id="ARBA00007274"/>
    </source>
</evidence>
<dbReference type="PANTHER" id="PTHR23416:SF23">
    <property type="entry name" value="ACETYLTRANSFERASE C18B11.09C-RELATED"/>
    <property type="match status" value="1"/>
</dbReference>
<dbReference type="EMBL" id="JAVDUI010000001">
    <property type="protein sequence ID" value="MDR6892588.1"/>
    <property type="molecule type" value="Genomic_DNA"/>
</dbReference>
<keyword evidence="2" id="KW-0808">Transferase</keyword>
<accession>A0AAE3YIJ4</accession>
<dbReference type="Gene3D" id="2.160.10.10">
    <property type="entry name" value="Hexapeptide repeat proteins"/>
    <property type="match status" value="1"/>
</dbReference>
<dbReference type="InterPro" id="IPR011004">
    <property type="entry name" value="Trimer_LpxA-like_sf"/>
</dbReference>
<evidence type="ECO:0000313" key="3">
    <source>
        <dbReference type="EMBL" id="MDR6892588.1"/>
    </source>
</evidence>
<proteinExistence type="inferred from homology"/>
<dbReference type="RefSeq" id="WP_309851839.1">
    <property type="nucleotide sequence ID" value="NZ_BAAAIU010000020.1"/>
</dbReference>
<evidence type="ECO:0000256" key="2">
    <source>
        <dbReference type="ARBA" id="ARBA00022679"/>
    </source>
</evidence>
<sequence>MTQPLSKKIRTKALSVLDERVLRVMPGTLPRRARMAVLRSLGATIAPTAYLGTGTRVVGPEGLTVKDGVVVARDCTLDARGKLTLEDHALIGFETVILTRTHVSSETGKPIQQQGMYDAPVTIGARTWVGTRAVFVPGASTGEDAIVASMACVTRDVEPKVIVGGVPARVIQERAAGA</sequence>
<comment type="caution">
    <text evidence="3">The sequence shown here is derived from an EMBL/GenBank/DDBJ whole genome shotgun (WGS) entry which is preliminary data.</text>
</comment>
<dbReference type="AlphaFoldDB" id="A0AAE3YIJ4"/>
<organism evidence="3 4">
    <name type="scientific">Falsarthrobacter nasiphocae</name>
    <dbReference type="NCBI Taxonomy" id="189863"/>
    <lineage>
        <taxon>Bacteria</taxon>
        <taxon>Bacillati</taxon>
        <taxon>Actinomycetota</taxon>
        <taxon>Actinomycetes</taxon>
        <taxon>Micrococcales</taxon>
        <taxon>Micrococcaceae</taxon>
        <taxon>Falsarthrobacter</taxon>
    </lineage>
</organism>
<dbReference type="Proteomes" id="UP001247307">
    <property type="component" value="Unassembled WGS sequence"/>
</dbReference>
<keyword evidence="4" id="KW-1185">Reference proteome</keyword>
<dbReference type="InterPro" id="IPR051159">
    <property type="entry name" value="Hexapeptide_acetyltransf"/>
</dbReference>
<evidence type="ECO:0000313" key="4">
    <source>
        <dbReference type="Proteomes" id="UP001247307"/>
    </source>
</evidence>